<feature type="compositionally biased region" description="Polar residues" evidence="1">
    <location>
        <begin position="354"/>
        <end position="370"/>
    </location>
</feature>
<accession>A0A1S3H8N1</accession>
<gene>
    <name evidence="3 4" type="primary">LOC106152451</name>
</gene>
<organism evidence="2 3">
    <name type="scientific">Lingula anatina</name>
    <name type="common">Brachiopod</name>
    <name type="synonym">Lingula unguis</name>
    <dbReference type="NCBI Taxonomy" id="7574"/>
    <lineage>
        <taxon>Eukaryota</taxon>
        <taxon>Metazoa</taxon>
        <taxon>Spiralia</taxon>
        <taxon>Lophotrochozoa</taxon>
        <taxon>Brachiopoda</taxon>
        <taxon>Linguliformea</taxon>
        <taxon>Lingulata</taxon>
        <taxon>Lingulida</taxon>
        <taxon>Linguloidea</taxon>
        <taxon>Lingulidae</taxon>
        <taxon>Lingula</taxon>
    </lineage>
</organism>
<name>A0A1S3H8N1_LINAN</name>
<evidence type="ECO:0000256" key="1">
    <source>
        <dbReference type="SAM" id="MobiDB-lite"/>
    </source>
</evidence>
<dbReference type="RefSeq" id="XP_013381489.1">
    <property type="nucleotide sequence ID" value="XM_013526035.2"/>
</dbReference>
<feature type="compositionally biased region" description="Basic and acidic residues" evidence="1">
    <location>
        <begin position="377"/>
        <end position="406"/>
    </location>
</feature>
<protein>
    <submittedName>
        <fullName evidence="3 4">Uncharacterized protein LOC106152451</fullName>
    </submittedName>
</protein>
<evidence type="ECO:0000313" key="4">
    <source>
        <dbReference type="RefSeq" id="XP_013381490.1"/>
    </source>
</evidence>
<feature type="compositionally biased region" description="Basic and acidic residues" evidence="1">
    <location>
        <begin position="342"/>
        <end position="353"/>
    </location>
</feature>
<dbReference type="RefSeq" id="XP_013381490.1">
    <property type="nucleotide sequence ID" value="XM_013526036.2"/>
</dbReference>
<sequence length="556" mass="62786">MDEPAHHAHRYGHQLLKIATHWSSESCQTTSAKNKWEEKKLTRNTKHLDAERKTCLRLIEGQKNALKKHLSDLHHRRTQIAHYTDDNSDMMLDSLRKMPKQLYANIFLSQRRSCEYLSEASYLEDDMTSAEDASSSWKDRRSLSDATLELNDTRASGDETDSQKVRPLTVPSLQNQGDDFELPDVRRDSNIVRSTSHEIISKENDEDSTHDVDDATTILHHSPTMRPRAYSESVKHRIRRRSFIFPDSPSSALFKRSPSHSSNESLGSAEDVKSVGARLGRRRFTVSPLVGDMTPQSSPSPGSSPPRGHIHPPVTLMSKTTGQCPQIQRTRSAAKHNPQALKTEDGDKYHLDQTSHNVSSSRFYVNTSAKVQPRRLLSRETEEKNVMQGQREKHHDKPCGDKEKRGQLSPDVNNTPRKNSLSADSEKENSTPLRRNSFSSFKHYKRHSTASVSSAKEKQTNSKSTDIQKLAVHFNRERRLSLPSVIRQTIAQKRFLEKQPSQKNSESGNNAVSYATPPALIIPTIVLHLVADDPPEEAGNYGDPHSIFMQGTPGVY</sequence>
<evidence type="ECO:0000313" key="2">
    <source>
        <dbReference type="Proteomes" id="UP000085678"/>
    </source>
</evidence>
<dbReference type="Proteomes" id="UP000085678">
    <property type="component" value="Unplaced"/>
</dbReference>
<proteinExistence type="predicted"/>
<evidence type="ECO:0000313" key="3">
    <source>
        <dbReference type="RefSeq" id="XP_013381489.1"/>
    </source>
</evidence>
<dbReference type="GeneID" id="106152451"/>
<feature type="region of interest" description="Disordered" evidence="1">
    <location>
        <begin position="536"/>
        <end position="556"/>
    </location>
</feature>
<reference evidence="3 4" key="1">
    <citation type="submission" date="2025-04" db="UniProtKB">
        <authorList>
            <consortium name="RefSeq"/>
        </authorList>
    </citation>
    <scope>IDENTIFICATION</scope>
    <source>
        <tissue evidence="3 4">Gonads</tissue>
    </source>
</reference>
<dbReference type="KEGG" id="lak:106152451"/>
<feature type="compositionally biased region" description="Polar residues" evidence="1">
    <location>
        <begin position="317"/>
        <end position="331"/>
    </location>
</feature>
<keyword evidence="2" id="KW-1185">Reference proteome</keyword>
<feature type="compositionally biased region" description="Polar residues" evidence="1">
    <location>
        <begin position="430"/>
        <end position="440"/>
    </location>
</feature>
<feature type="compositionally biased region" description="Polar residues" evidence="1">
    <location>
        <begin position="410"/>
        <end position="423"/>
    </location>
</feature>
<dbReference type="AlphaFoldDB" id="A0A1S3H8N1"/>
<feature type="region of interest" description="Disordered" evidence="1">
    <location>
        <begin position="247"/>
        <end position="466"/>
    </location>
</feature>